<dbReference type="SUPFAM" id="SSF55681">
    <property type="entry name" value="Class II aaRS and biotin synthetases"/>
    <property type="match status" value="1"/>
</dbReference>
<reference evidence="4" key="1">
    <citation type="journal article" date="2016" name="Sci. Rep.">
        <title>Molecular characterization of firefly nuptial gifts: a multi-omics approach sheds light on postcopulatory sexual selection.</title>
        <authorList>
            <person name="Al-Wathiqui N."/>
            <person name="Fallon T.R."/>
            <person name="South A."/>
            <person name="Weng J.K."/>
            <person name="Lewis S.M."/>
        </authorList>
    </citation>
    <scope>NUCLEOTIDE SEQUENCE</scope>
</reference>
<evidence type="ECO:0000313" key="4">
    <source>
        <dbReference type="EMBL" id="JAV89366.1"/>
    </source>
</evidence>
<dbReference type="InterPro" id="IPR004143">
    <property type="entry name" value="BPL_LPL_catalytic"/>
</dbReference>
<accession>A0A1Y1MZG0</accession>
<comment type="pathway">
    <text evidence="1">Protein modification; protein lipoylation via exogenous pathway; protein N(6)-(lipoyl)lysine from lipoate: step 2/2.</text>
</comment>
<evidence type="ECO:0000256" key="1">
    <source>
        <dbReference type="ARBA" id="ARBA00005085"/>
    </source>
</evidence>
<dbReference type="UniPathway" id="UPA00537">
    <property type="reaction ID" value="UER00595"/>
</dbReference>
<dbReference type="OrthoDB" id="201621at2759"/>
<dbReference type="InterPro" id="IPR004562">
    <property type="entry name" value="LipoylTrfase_LipoateP_Ligase"/>
</dbReference>
<name>A0A1Y1MZG0_PHOPY</name>
<keyword evidence="6" id="KW-1185">Reference proteome</keyword>
<evidence type="ECO:0000313" key="5">
    <source>
        <dbReference type="EMBL" id="KAB0800546.1"/>
    </source>
</evidence>
<sequence length="391" mass="43728">MALVQFATRINFSTARMACRQLSSKTVTENVKKSVFISQSTDVFTNLALEDWLYRNFDFNNHHILMVSHNDPSVVIGKHQNPWSETNMPELAHITNSGVQVARRNCNGPAVYHDQGNLNMTFFTPANKSNQGHDLEMLTRALFRNYGIEVKSMANNVMSVRHLKVSENSAKVGRTNAYHQCTLFVNVDKVDRTLALQQTISGIQSSGPQSEHSKIFNLCEEYPKICTAGVLRAIGWEYLRTPVNSLKDGGQDLASKQNGFQMINPTERWFPGITELRNKFSSWDWCFAKTPKFTVTKTFSVSQEFMNGSGDLRVTMVVEHGRISDITVQIPSGLSTGFSGTANAITSLKYQKFSEDAINALQQSICGSGYGLLDDKDKFGTDCVRQVMTSM</sequence>
<dbReference type="PANTHER" id="PTHR12561">
    <property type="entry name" value="LIPOATE-PROTEIN LIGASE"/>
    <property type="match status" value="1"/>
</dbReference>
<evidence type="ECO:0000259" key="3">
    <source>
        <dbReference type="PROSITE" id="PS51733"/>
    </source>
</evidence>
<dbReference type="GO" id="GO:0017118">
    <property type="term" value="F:lipoyltransferase activity"/>
    <property type="evidence" value="ECO:0007669"/>
    <property type="project" value="TreeGrafter"/>
</dbReference>
<dbReference type="AlphaFoldDB" id="A0A1Y1MZG0"/>
<dbReference type="Proteomes" id="UP000327044">
    <property type="component" value="Unassembled WGS sequence"/>
</dbReference>
<gene>
    <name evidence="5" type="ORF">PPYR_06286</name>
</gene>
<organism evidence="4">
    <name type="scientific">Photinus pyralis</name>
    <name type="common">Common eastern firefly</name>
    <name type="synonym">Lampyris pyralis</name>
    <dbReference type="NCBI Taxonomy" id="7054"/>
    <lineage>
        <taxon>Eukaryota</taxon>
        <taxon>Metazoa</taxon>
        <taxon>Ecdysozoa</taxon>
        <taxon>Arthropoda</taxon>
        <taxon>Hexapoda</taxon>
        <taxon>Insecta</taxon>
        <taxon>Pterygota</taxon>
        <taxon>Neoptera</taxon>
        <taxon>Endopterygota</taxon>
        <taxon>Coleoptera</taxon>
        <taxon>Polyphaga</taxon>
        <taxon>Elateriformia</taxon>
        <taxon>Elateroidea</taxon>
        <taxon>Lampyridae</taxon>
        <taxon>Lampyrinae</taxon>
        <taxon>Photinus</taxon>
    </lineage>
</organism>
<protein>
    <recommendedName>
        <fullName evidence="3">BPL/LPL catalytic domain-containing protein</fullName>
    </recommendedName>
</protein>
<dbReference type="PROSITE" id="PS51733">
    <property type="entry name" value="BPL_LPL_CATALYTIC"/>
    <property type="match status" value="1"/>
</dbReference>
<evidence type="ECO:0000313" key="6">
    <source>
        <dbReference type="Proteomes" id="UP000327044"/>
    </source>
</evidence>
<dbReference type="InterPro" id="IPR045864">
    <property type="entry name" value="aa-tRNA-synth_II/BPL/LPL"/>
</dbReference>
<proteinExistence type="inferred from homology"/>
<dbReference type="Pfam" id="PF21948">
    <property type="entry name" value="LplA-B_cat"/>
    <property type="match status" value="1"/>
</dbReference>
<dbReference type="Gene3D" id="3.30.390.50">
    <property type="entry name" value="CO dehydrogenase flavoprotein, C-terminal domain"/>
    <property type="match status" value="1"/>
</dbReference>
<dbReference type="GO" id="GO:0005739">
    <property type="term" value="C:mitochondrion"/>
    <property type="evidence" value="ECO:0007669"/>
    <property type="project" value="TreeGrafter"/>
</dbReference>
<comment type="similarity">
    <text evidence="2">Belongs to the LplA family.</text>
</comment>
<reference evidence="5 6" key="2">
    <citation type="journal article" date="2018" name="Elife">
        <title>Firefly genomes illuminate parallel origins of bioluminescence in beetles.</title>
        <authorList>
            <person name="Fallon T.R."/>
            <person name="Lower S.E."/>
            <person name="Chang C.H."/>
            <person name="Bessho-Uehara M."/>
            <person name="Martin G.J."/>
            <person name="Bewick A.J."/>
            <person name="Behringer M."/>
            <person name="Debat H.J."/>
            <person name="Wong I."/>
            <person name="Day J.C."/>
            <person name="Suvorov A."/>
            <person name="Silva C.J."/>
            <person name="Stanger-Hall K.F."/>
            <person name="Hall D.W."/>
            <person name="Schmitz R.J."/>
            <person name="Nelson D.R."/>
            <person name="Lewis S.M."/>
            <person name="Shigenobu S."/>
            <person name="Bybee S.M."/>
            <person name="Larracuente A.M."/>
            <person name="Oba Y."/>
            <person name="Weng J.K."/>
        </authorList>
    </citation>
    <scope>NUCLEOTIDE SEQUENCE [LARGE SCALE GENOMIC DNA]</scope>
    <source>
        <strain evidence="5">1611_PpyrPB1</strain>
        <tissue evidence="5">Whole body</tissue>
    </source>
</reference>
<reference evidence="5" key="3">
    <citation type="submission" date="2019-08" db="EMBL/GenBank/DDBJ databases">
        <authorList>
            <consortium name="Photinus pyralis genome working group"/>
            <person name="Fallon T.R."/>
            <person name="Sander Lower S.E."/>
            <person name="Weng J.-K."/>
        </authorList>
    </citation>
    <scope>NUCLEOTIDE SEQUENCE</scope>
    <source>
        <strain evidence="5">1611_PpyrPB1</strain>
        <tissue evidence="5">Whole body</tissue>
    </source>
</reference>
<feature type="domain" description="BPL/LPL catalytic" evidence="3">
    <location>
        <begin position="58"/>
        <end position="246"/>
    </location>
</feature>
<dbReference type="InParanoid" id="A0A1Y1MZG0"/>
<dbReference type="Gene3D" id="3.30.930.10">
    <property type="entry name" value="Bira Bifunctional Protein, Domain 2"/>
    <property type="match status" value="1"/>
</dbReference>
<dbReference type="GO" id="GO:0009249">
    <property type="term" value="P:protein lipoylation"/>
    <property type="evidence" value="ECO:0007669"/>
    <property type="project" value="InterPro"/>
</dbReference>
<dbReference type="PANTHER" id="PTHR12561:SF3">
    <property type="entry name" value="LIPOYLTRANSFERASE 1, MITOCHONDRIAL"/>
    <property type="match status" value="1"/>
</dbReference>
<dbReference type="EMBL" id="VVIM01000004">
    <property type="protein sequence ID" value="KAB0800546.1"/>
    <property type="molecule type" value="Genomic_DNA"/>
</dbReference>
<evidence type="ECO:0000256" key="2">
    <source>
        <dbReference type="ARBA" id="ARBA00008242"/>
    </source>
</evidence>
<dbReference type="EMBL" id="GEZM01020145">
    <property type="protein sequence ID" value="JAV89366.1"/>
    <property type="molecule type" value="Transcribed_RNA"/>
</dbReference>